<keyword evidence="2" id="KW-1185">Reference proteome</keyword>
<dbReference type="Proteomes" id="UP001642484">
    <property type="component" value="Unassembled WGS sequence"/>
</dbReference>
<comment type="caution">
    <text evidence="1">The sequence shown here is derived from an EMBL/GenBank/DDBJ whole genome shotgun (WGS) entry which is preliminary data.</text>
</comment>
<reference evidence="1 2" key="1">
    <citation type="submission" date="2024-02" db="EMBL/GenBank/DDBJ databases">
        <authorList>
            <person name="Chen Y."/>
            <person name="Shah S."/>
            <person name="Dougan E. K."/>
            <person name="Thang M."/>
            <person name="Chan C."/>
        </authorList>
    </citation>
    <scope>NUCLEOTIDE SEQUENCE [LARGE SCALE GENOMIC DNA]</scope>
</reference>
<dbReference type="EMBL" id="CAXAMN010006703">
    <property type="protein sequence ID" value="CAK9018873.1"/>
    <property type="molecule type" value="Genomic_DNA"/>
</dbReference>
<proteinExistence type="predicted"/>
<dbReference type="Gene3D" id="3.40.50.1460">
    <property type="match status" value="1"/>
</dbReference>
<evidence type="ECO:0000313" key="2">
    <source>
        <dbReference type="Proteomes" id="UP001642484"/>
    </source>
</evidence>
<name>A0ABP0JXM2_9DINO</name>
<evidence type="ECO:0000313" key="1">
    <source>
        <dbReference type="EMBL" id="CAK9018873.1"/>
    </source>
</evidence>
<organism evidence="1 2">
    <name type="scientific">Durusdinium trenchii</name>
    <dbReference type="NCBI Taxonomy" id="1381693"/>
    <lineage>
        <taxon>Eukaryota</taxon>
        <taxon>Sar</taxon>
        <taxon>Alveolata</taxon>
        <taxon>Dinophyceae</taxon>
        <taxon>Suessiales</taxon>
        <taxon>Symbiodiniaceae</taxon>
        <taxon>Durusdinium</taxon>
    </lineage>
</organism>
<protein>
    <submittedName>
        <fullName evidence="1">Uncharacterized protein</fullName>
    </submittedName>
</protein>
<accession>A0ABP0JXM2</accession>
<gene>
    <name evidence="1" type="ORF">CCMP2556_LOCUS13447</name>
</gene>
<sequence>MHDDLLRHCNFTGLCQDPILVVDDDQHLCSEDEIQEALKRAVEKLGESSKLFVYFGGHGYDDDGLTVVLPQGWQGETSELFVLQYLVIEAVAKCKPLQVMIISATCRPNVMEDVDWKVADLYLEKRFYQRTPYEVSCIRFVMQNKCWFMLFH</sequence>